<keyword evidence="6 8" id="KW-0067">ATP-binding</keyword>
<dbReference type="PANTHER" id="PTHR10344:SF4">
    <property type="entry name" value="UMP-CMP KINASE 2, MITOCHONDRIAL"/>
    <property type="match status" value="1"/>
</dbReference>
<dbReference type="GO" id="GO:0016301">
    <property type="term" value="F:kinase activity"/>
    <property type="evidence" value="ECO:0007669"/>
    <property type="project" value="UniProtKB-KW"/>
</dbReference>
<dbReference type="NCBIfam" id="TIGR00041">
    <property type="entry name" value="DTMP_kinase"/>
    <property type="match status" value="1"/>
</dbReference>
<comment type="catalytic activity">
    <reaction evidence="7 8">
        <text>dTMP + ATP = dTDP + ADP</text>
        <dbReference type="Rhea" id="RHEA:13517"/>
        <dbReference type="ChEBI" id="CHEBI:30616"/>
        <dbReference type="ChEBI" id="CHEBI:58369"/>
        <dbReference type="ChEBI" id="CHEBI:63528"/>
        <dbReference type="ChEBI" id="CHEBI:456216"/>
        <dbReference type="EC" id="2.7.4.9"/>
    </reaction>
</comment>
<accession>A0ABN0P1X9</accession>
<keyword evidence="2 8" id="KW-0808">Transferase</keyword>
<evidence type="ECO:0000256" key="4">
    <source>
        <dbReference type="ARBA" id="ARBA00022741"/>
    </source>
</evidence>
<reference evidence="10 11" key="1">
    <citation type="submission" date="2013-08" db="EMBL/GenBank/DDBJ databases">
        <authorList>
            <person name="Weinstock G."/>
            <person name="Sodergren E."/>
            <person name="Wylie T."/>
            <person name="Fulton L."/>
            <person name="Fulton R."/>
            <person name="Fronick C."/>
            <person name="O'Laughlin M."/>
            <person name="Godfrey J."/>
            <person name="Miner T."/>
            <person name="Herter B."/>
            <person name="Appelbaum E."/>
            <person name="Cordes M."/>
            <person name="Lek S."/>
            <person name="Wollam A."/>
            <person name="Pepin K.H."/>
            <person name="Palsikar V.B."/>
            <person name="Mitreva M."/>
            <person name="Wilson R.K."/>
        </authorList>
    </citation>
    <scope>NUCLEOTIDE SEQUENCE [LARGE SCALE GENOMIC DNA]</scope>
    <source>
        <strain evidence="10 11">ATCC 700332</strain>
    </source>
</reference>
<dbReference type="InterPro" id="IPR027417">
    <property type="entry name" value="P-loop_NTPase"/>
</dbReference>
<evidence type="ECO:0000256" key="5">
    <source>
        <dbReference type="ARBA" id="ARBA00022777"/>
    </source>
</evidence>
<keyword evidence="5 8" id="KW-0418">Kinase</keyword>
<evidence type="ECO:0000256" key="7">
    <source>
        <dbReference type="ARBA" id="ARBA00048743"/>
    </source>
</evidence>
<evidence type="ECO:0000259" key="9">
    <source>
        <dbReference type="Pfam" id="PF02223"/>
    </source>
</evidence>
<evidence type="ECO:0000256" key="3">
    <source>
        <dbReference type="ARBA" id="ARBA00022727"/>
    </source>
</evidence>
<dbReference type="Pfam" id="PF02223">
    <property type="entry name" value="Thymidylate_kin"/>
    <property type="match status" value="1"/>
</dbReference>
<dbReference type="PANTHER" id="PTHR10344">
    <property type="entry name" value="THYMIDYLATE KINASE"/>
    <property type="match status" value="1"/>
</dbReference>
<evidence type="ECO:0000256" key="1">
    <source>
        <dbReference type="ARBA" id="ARBA00009776"/>
    </source>
</evidence>
<proteinExistence type="inferred from homology"/>
<evidence type="ECO:0000313" key="11">
    <source>
        <dbReference type="Proteomes" id="UP000016649"/>
    </source>
</evidence>
<evidence type="ECO:0000313" key="10">
    <source>
        <dbReference type="EMBL" id="ERJ94575.1"/>
    </source>
</evidence>
<dbReference type="InterPro" id="IPR039430">
    <property type="entry name" value="Thymidylate_kin-like_dom"/>
</dbReference>
<protein>
    <recommendedName>
        <fullName evidence="8">Thymidylate kinase</fullName>
        <ecNumber evidence="8">2.7.4.9</ecNumber>
    </recommendedName>
    <alternativeName>
        <fullName evidence="8">dTMP kinase</fullName>
    </alternativeName>
</protein>
<feature type="domain" description="Thymidylate kinase-like" evidence="9">
    <location>
        <begin position="10"/>
        <end position="195"/>
    </location>
</feature>
<comment type="caution">
    <text evidence="10">The sequence shown here is derived from an EMBL/GenBank/DDBJ whole genome shotgun (WGS) entry which is preliminary data.</text>
</comment>
<dbReference type="InterPro" id="IPR018095">
    <property type="entry name" value="Thymidylate_kin_CS"/>
</dbReference>
<evidence type="ECO:0000256" key="2">
    <source>
        <dbReference type="ARBA" id="ARBA00022679"/>
    </source>
</evidence>
<evidence type="ECO:0000256" key="8">
    <source>
        <dbReference type="HAMAP-Rule" id="MF_00165"/>
    </source>
</evidence>
<gene>
    <name evidence="8" type="primary">tmk</name>
    <name evidence="10" type="ORF">HMPREF9193_00114</name>
</gene>
<dbReference type="Gene3D" id="3.40.50.300">
    <property type="entry name" value="P-loop containing nucleotide triphosphate hydrolases"/>
    <property type="match status" value="1"/>
</dbReference>
<sequence>MMILPHFIVFEGIDGAGTSTQIERLQKRLKHKPVFFTAEPTELETGKFLRRILKGNISVTPETAARLFAADRSEHVYGTGGIIEQCNAGRVCICDRYVFSSLAYQSIECGMQLPKKLNEDFPLPQIVFYFRIQPEQSLKRIAGRSVTEIYEKTDFLKKTATSYETVFDTMRKTQCDMRIIDIDASLSADEVEKNIWTVISSMPILNT</sequence>
<dbReference type="EMBL" id="AWVH01000002">
    <property type="protein sequence ID" value="ERJ94575.1"/>
    <property type="molecule type" value="Genomic_DNA"/>
</dbReference>
<keyword evidence="3 8" id="KW-0545">Nucleotide biosynthesis</keyword>
<comment type="similarity">
    <text evidence="1 8">Belongs to the thymidylate kinase family.</text>
</comment>
<dbReference type="HAMAP" id="MF_00165">
    <property type="entry name" value="Thymidylate_kinase"/>
    <property type="match status" value="1"/>
</dbReference>
<comment type="function">
    <text evidence="8">Phosphorylation of dTMP to form dTDP in both de novo and salvage pathways of dTTP synthesis.</text>
</comment>
<dbReference type="EC" id="2.7.4.9" evidence="8"/>
<keyword evidence="4 8" id="KW-0547">Nucleotide-binding</keyword>
<dbReference type="Proteomes" id="UP000016649">
    <property type="component" value="Unassembled WGS sequence"/>
</dbReference>
<comment type="caution">
    <text evidence="8">Lacks conserved residue(s) required for the propagation of feature annotation.</text>
</comment>
<evidence type="ECO:0000256" key="6">
    <source>
        <dbReference type="ARBA" id="ARBA00022840"/>
    </source>
</evidence>
<dbReference type="CDD" id="cd01672">
    <property type="entry name" value="TMPK"/>
    <property type="match status" value="1"/>
</dbReference>
<dbReference type="InterPro" id="IPR018094">
    <property type="entry name" value="Thymidylate_kinase"/>
</dbReference>
<name>A0ABN0P1X9_TRELE</name>
<organism evidence="10 11">
    <name type="scientific">Treponema lecithinolyticum ATCC 700332</name>
    <dbReference type="NCBI Taxonomy" id="1321815"/>
    <lineage>
        <taxon>Bacteria</taxon>
        <taxon>Pseudomonadati</taxon>
        <taxon>Spirochaetota</taxon>
        <taxon>Spirochaetia</taxon>
        <taxon>Spirochaetales</taxon>
        <taxon>Treponemataceae</taxon>
        <taxon>Treponema</taxon>
    </lineage>
</organism>
<keyword evidence="11" id="KW-1185">Reference proteome</keyword>
<dbReference type="SUPFAM" id="SSF52540">
    <property type="entry name" value="P-loop containing nucleoside triphosphate hydrolases"/>
    <property type="match status" value="1"/>
</dbReference>
<dbReference type="PROSITE" id="PS01331">
    <property type="entry name" value="THYMIDYLATE_KINASE"/>
    <property type="match status" value="1"/>
</dbReference>